<dbReference type="InterPro" id="IPR029302">
    <property type="entry name" value="IFT43"/>
</dbReference>
<accession>A0AA85B5F2</accession>
<name>A0AA85B5F2_9TREM</name>
<dbReference type="AlphaFoldDB" id="A0AA85B5F2"/>
<dbReference type="GO" id="GO:0035721">
    <property type="term" value="P:intraciliary retrograde transport"/>
    <property type="evidence" value="ECO:0007669"/>
    <property type="project" value="TreeGrafter"/>
</dbReference>
<comment type="similarity">
    <text evidence="1">Belongs to the IFT43 family.</text>
</comment>
<protein>
    <submittedName>
        <fullName evidence="4">Uncharacterized protein</fullName>
    </submittedName>
</protein>
<dbReference type="Pfam" id="PF15305">
    <property type="entry name" value="IFT43"/>
    <property type="match status" value="1"/>
</dbReference>
<proteinExistence type="inferred from homology"/>
<keyword evidence="2" id="KW-0970">Cilium biogenesis/degradation</keyword>
<organism evidence="3 4">
    <name type="scientific">Schistosoma mattheei</name>
    <dbReference type="NCBI Taxonomy" id="31246"/>
    <lineage>
        <taxon>Eukaryota</taxon>
        <taxon>Metazoa</taxon>
        <taxon>Spiralia</taxon>
        <taxon>Lophotrochozoa</taxon>
        <taxon>Platyhelminthes</taxon>
        <taxon>Trematoda</taxon>
        <taxon>Digenea</taxon>
        <taxon>Strigeidida</taxon>
        <taxon>Schistosomatoidea</taxon>
        <taxon>Schistosomatidae</taxon>
        <taxon>Schistosoma</taxon>
    </lineage>
</organism>
<dbReference type="PANTHER" id="PTHR33724">
    <property type="entry name" value="INTRAFLAGELLAR TRANSPORT PROTEIN 43 HOMOLOG"/>
    <property type="match status" value="1"/>
</dbReference>
<dbReference type="WBParaSite" id="SMTH1_34290.3">
    <property type="protein sequence ID" value="SMTH1_34290.3"/>
    <property type="gene ID" value="SMTH1_34290"/>
</dbReference>
<reference evidence="4" key="1">
    <citation type="submission" date="2023-11" db="UniProtKB">
        <authorList>
            <consortium name="WormBaseParasite"/>
        </authorList>
    </citation>
    <scope>IDENTIFICATION</scope>
</reference>
<evidence type="ECO:0000313" key="4">
    <source>
        <dbReference type="WBParaSite" id="SMTH1_34290.3"/>
    </source>
</evidence>
<dbReference type="Proteomes" id="UP000050791">
    <property type="component" value="Unassembled WGS sequence"/>
</dbReference>
<evidence type="ECO:0000256" key="1">
    <source>
        <dbReference type="ARBA" id="ARBA00007563"/>
    </source>
</evidence>
<dbReference type="PANTHER" id="PTHR33724:SF1">
    <property type="entry name" value="INTRAFLAGELLAR TRANSPORT PROTEIN 43 HOMOLOG"/>
    <property type="match status" value="1"/>
</dbReference>
<evidence type="ECO:0000313" key="3">
    <source>
        <dbReference type="Proteomes" id="UP000050791"/>
    </source>
</evidence>
<evidence type="ECO:0000256" key="2">
    <source>
        <dbReference type="ARBA" id="ARBA00022794"/>
    </source>
</evidence>
<sequence>MYRVMADVLDVNSGSAKFAKKGRRAKKTVKDKDEFDLHKASDIKVGFFVIHVNKKTNNLPECKIGGWNEGEISHSVWFGKRYVLYRYLNKHFHRADEDTLDFCKALRREESDEELEIPIVPDLSSVEDQSTAFQGAVAPSVVINKIPAYCELSQDLLNHGTLQLLDGNINLRVLTKHLFSESELQEIDETWSWDFLFSKLKTLK</sequence>
<dbReference type="GO" id="GO:0030991">
    <property type="term" value="C:intraciliary transport particle A"/>
    <property type="evidence" value="ECO:0007669"/>
    <property type="project" value="InterPro"/>
</dbReference>
<dbReference type="GO" id="GO:0005929">
    <property type="term" value="C:cilium"/>
    <property type="evidence" value="ECO:0007669"/>
    <property type="project" value="TreeGrafter"/>
</dbReference>